<proteinExistence type="evidence at transcript level"/>
<feature type="chain" id="PRO_5007696962" evidence="1">
    <location>
        <begin position="22"/>
        <end position="294"/>
    </location>
</feature>
<dbReference type="EMBL" id="AF072809">
    <property type="protein sequence ID" value="AAC26784.1"/>
    <property type="molecule type" value="Genomic_DNA"/>
</dbReference>
<protein>
    <submittedName>
        <fullName evidence="2">Dense granule protein</fullName>
    </submittedName>
    <submittedName>
        <fullName evidence="3">Dense-granule antigen DG32</fullName>
    </submittedName>
</protein>
<name>O43946_SARMU</name>
<reference evidence="3" key="2">
    <citation type="journal article" date="1999" name="Parasitol. Res.">
        <title>Characterization of a genomic region encoding the 32-kDa dense granule antigen of Sarcocystis muris (Apicomplexa).</title>
        <authorList>
            <person name="Freyer B."/>
            <person name="Hansner T."/>
            <person name="Mehlhorn H."/>
            <person name="Ruger W."/>
        </authorList>
    </citation>
    <scope>NUCLEOTIDE SEQUENCE</scope>
</reference>
<dbReference type="EMBL" id="AF035754">
    <property type="protein sequence ID" value="AAB88507.1"/>
    <property type="molecule type" value="mRNA"/>
</dbReference>
<dbReference type="AlphaFoldDB" id="O43946"/>
<keyword evidence="1" id="KW-0732">Signal</keyword>
<evidence type="ECO:0000256" key="1">
    <source>
        <dbReference type="SAM" id="SignalP"/>
    </source>
</evidence>
<evidence type="ECO:0000313" key="3">
    <source>
        <dbReference type="EMBL" id="AAC26784.1"/>
    </source>
</evidence>
<feature type="signal peptide" evidence="1">
    <location>
        <begin position="1"/>
        <end position="21"/>
    </location>
</feature>
<organism evidence="2">
    <name type="scientific">Sarcocystis muris</name>
    <dbReference type="NCBI Taxonomy" id="5813"/>
    <lineage>
        <taxon>Eukaryota</taxon>
        <taxon>Sar</taxon>
        <taxon>Alveolata</taxon>
        <taxon>Apicomplexa</taxon>
        <taxon>Conoidasida</taxon>
        <taxon>Coccidia</taxon>
        <taxon>Eucoccidiorida</taxon>
        <taxon>Eimeriorina</taxon>
        <taxon>Sarcocystidae</taxon>
        <taxon>Sarcocystis</taxon>
    </lineage>
</organism>
<evidence type="ECO:0000313" key="2">
    <source>
        <dbReference type="EMBL" id="AAB88507.1"/>
    </source>
</evidence>
<accession>O43946</accession>
<reference evidence="2" key="1">
    <citation type="journal article" date="1998" name="Parasitol. Res.">
        <title>Isolation and characterization of cDNA clones encoding a 32-kDa dense-granule antigen of Sarcocystis muris (Apicomplexa).</title>
        <authorList>
            <person name="Freyer B."/>
            <person name="Eschenbacher K.H."/>
            <person name="Mehlhorn H."/>
            <person name="Rueger W."/>
        </authorList>
    </citation>
    <scope>NUCLEOTIDE SEQUENCE</scope>
</reference>
<sequence>MKKLVPLTAIVMLCLSQHVCADEVGGGVQDASRAATVETAAAPTGEKAEWLAGEAYPTLVREGLKRLYEALKSFWLTLAFGDLEKVADHVMDKLWWYLFGSRPVQEESWHKFRTVFRSYLREWWLATPLVPVETLKTGVWQALQRLAGKDGQAVLGGLPEYEKVRKLVHEGKADVVGRWVEEIRRRMTQGVLERGPVAFSGRAAGGSGVRPAGVLLGVVTGILTGATGAAGEVGISLVGAGTVERRKVKVWSGMVIGNGQRILQPQTKGPVPPCRVRGGARVALRHVQLKGLDL</sequence>
<gene>
    <name evidence="2" type="primary">DG32</name>
    <name evidence="3" type="synonym">dg32</name>
</gene>